<evidence type="ECO:0000256" key="7">
    <source>
        <dbReference type="ARBA" id="ARBA00023136"/>
    </source>
</evidence>
<organism evidence="10 11">
    <name type="scientific">Poseidonocella sedimentorum</name>
    <dbReference type="NCBI Taxonomy" id="871652"/>
    <lineage>
        <taxon>Bacteria</taxon>
        <taxon>Pseudomonadati</taxon>
        <taxon>Pseudomonadota</taxon>
        <taxon>Alphaproteobacteria</taxon>
        <taxon>Rhodobacterales</taxon>
        <taxon>Roseobacteraceae</taxon>
        <taxon>Poseidonocella</taxon>
    </lineage>
</organism>
<feature type="transmembrane region" description="Helical" evidence="9">
    <location>
        <begin position="192"/>
        <end position="211"/>
    </location>
</feature>
<evidence type="ECO:0000256" key="8">
    <source>
        <dbReference type="ARBA" id="ARBA00037998"/>
    </source>
</evidence>
<dbReference type="EMBL" id="FOYI01000005">
    <property type="protein sequence ID" value="SFR08719.1"/>
    <property type="molecule type" value="Genomic_DNA"/>
</dbReference>
<reference evidence="10 11" key="1">
    <citation type="submission" date="2016-10" db="EMBL/GenBank/DDBJ databases">
        <authorList>
            <person name="de Groot N.N."/>
        </authorList>
    </citation>
    <scope>NUCLEOTIDE SEQUENCE [LARGE SCALE GENOMIC DNA]</scope>
    <source>
        <strain evidence="11">KMM 9023,NRIC 0796,JCM 17311,KCTC 23692</strain>
    </source>
</reference>
<evidence type="ECO:0000256" key="4">
    <source>
        <dbReference type="ARBA" id="ARBA00022692"/>
    </source>
</evidence>
<gene>
    <name evidence="10" type="ORF">SAMN04515673_105115</name>
</gene>
<dbReference type="GO" id="GO:0005886">
    <property type="term" value="C:plasma membrane"/>
    <property type="evidence" value="ECO:0007669"/>
    <property type="project" value="UniProtKB-SubCell"/>
</dbReference>
<dbReference type="PANTHER" id="PTHR11795:SF445">
    <property type="entry name" value="AMINO ACID ABC TRANSPORTER PERMEASE PROTEIN"/>
    <property type="match status" value="1"/>
</dbReference>
<dbReference type="GO" id="GO:0006865">
    <property type="term" value="P:amino acid transport"/>
    <property type="evidence" value="ECO:0007669"/>
    <property type="project" value="UniProtKB-KW"/>
</dbReference>
<evidence type="ECO:0000256" key="9">
    <source>
        <dbReference type="SAM" id="Phobius"/>
    </source>
</evidence>
<feature type="transmembrane region" description="Helical" evidence="9">
    <location>
        <begin position="98"/>
        <end position="123"/>
    </location>
</feature>
<dbReference type="Proteomes" id="UP000199302">
    <property type="component" value="Unassembled WGS sequence"/>
</dbReference>
<dbReference type="InterPro" id="IPR001851">
    <property type="entry name" value="ABC_transp_permease"/>
</dbReference>
<dbReference type="PANTHER" id="PTHR11795">
    <property type="entry name" value="BRANCHED-CHAIN AMINO ACID TRANSPORT SYSTEM PERMEASE PROTEIN LIVH"/>
    <property type="match status" value="1"/>
</dbReference>
<evidence type="ECO:0000256" key="6">
    <source>
        <dbReference type="ARBA" id="ARBA00022989"/>
    </source>
</evidence>
<evidence type="ECO:0000256" key="3">
    <source>
        <dbReference type="ARBA" id="ARBA00022475"/>
    </source>
</evidence>
<name>A0A1I6DTD3_9RHOB</name>
<dbReference type="OrthoDB" id="9807115at2"/>
<accession>A0A1I6DTD3</accession>
<keyword evidence="11" id="KW-1185">Reference proteome</keyword>
<keyword evidence="5" id="KW-0029">Amino-acid transport</keyword>
<keyword evidence="4 9" id="KW-0812">Transmembrane</keyword>
<dbReference type="RefSeq" id="WP_092079549.1">
    <property type="nucleotide sequence ID" value="NZ_FOYI01000005.1"/>
</dbReference>
<dbReference type="Pfam" id="PF02653">
    <property type="entry name" value="BPD_transp_2"/>
    <property type="match status" value="1"/>
</dbReference>
<dbReference type="InterPro" id="IPR052157">
    <property type="entry name" value="BCAA_transport_permease"/>
</dbReference>
<comment type="similarity">
    <text evidence="8">Belongs to the binding-protein-dependent transport system permease family. LivHM subfamily.</text>
</comment>
<evidence type="ECO:0000256" key="2">
    <source>
        <dbReference type="ARBA" id="ARBA00022448"/>
    </source>
</evidence>
<dbReference type="STRING" id="871652.SAMN04515673_105115"/>
<keyword evidence="6 9" id="KW-1133">Transmembrane helix</keyword>
<feature type="transmembrane region" description="Helical" evidence="9">
    <location>
        <begin position="59"/>
        <end position="77"/>
    </location>
</feature>
<sequence length="288" mass="30042">MIENLVNGLVLGGTYALVAMGLTIQYGIARIMNLAFGDLIIAACFGTFVLYSGFALSPVLALFLIVPLGFAFNYFIYQIVMRPLVARAPNSEALEVDSILVTFGLLFVIQGILLVIFGGAYTSYSYLNTPVNVLGTIVAANRLVAFVLALIFGAGILFVLFRTRWGTTLRAVALAPESAPLYGIDVNASARLAFAIGGALAASGGVVVSMYQTFTATAGVVFTMKALIVVILGGKGSLTGALVAGLLLGVVETMVAAYIDPGLTLAATYTVFLLLLLVRPSGMFGKAG</sequence>
<dbReference type="AlphaFoldDB" id="A0A1I6DTD3"/>
<dbReference type="GO" id="GO:0022857">
    <property type="term" value="F:transmembrane transporter activity"/>
    <property type="evidence" value="ECO:0007669"/>
    <property type="project" value="InterPro"/>
</dbReference>
<keyword evidence="3" id="KW-1003">Cell membrane</keyword>
<feature type="transmembrane region" description="Helical" evidence="9">
    <location>
        <begin position="143"/>
        <end position="161"/>
    </location>
</feature>
<evidence type="ECO:0000313" key="11">
    <source>
        <dbReference type="Proteomes" id="UP000199302"/>
    </source>
</evidence>
<feature type="transmembrane region" description="Helical" evidence="9">
    <location>
        <begin position="6"/>
        <end position="24"/>
    </location>
</feature>
<proteinExistence type="inferred from homology"/>
<evidence type="ECO:0000256" key="5">
    <source>
        <dbReference type="ARBA" id="ARBA00022970"/>
    </source>
</evidence>
<evidence type="ECO:0000313" key="10">
    <source>
        <dbReference type="EMBL" id="SFR08719.1"/>
    </source>
</evidence>
<keyword evidence="2" id="KW-0813">Transport</keyword>
<protein>
    <submittedName>
        <fullName evidence="10">Amino acid/amide ABC transporter membrane protein 1, HAAT family</fullName>
    </submittedName>
</protein>
<comment type="subcellular location">
    <subcellularLocation>
        <location evidence="1">Cell membrane</location>
        <topology evidence="1">Multi-pass membrane protein</topology>
    </subcellularLocation>
</comment>
<dbReference type="CDD" id="cd06582">
    <property type="entry name" value="TM_PBP1_LivH_like"/>
    <property type="match status" value="1"/>
</dbReference>
<feature type="transmembrane region" description="Helical" evidence="9">
    <location>
        <begin position="265"/>
        <end position="285"/>
    </location>
</feature>
<keyword evidence="7 9" id="KW-0472">Membrane</keyword>
<evidence type="ECO:0000256" key="1">
    <source>
        <dbReference type="ARBA" id="ARBA00004651"/>
    </source>
</evidence>